<keyword evidence="3" id="KW-1185">Reference proteome</keyword>
<reference evidence="2 3" key="1">
    <citation type="submission" date="2021-06" db="EMBL/GenBank/DDBJ databases">
        <title>Caerostris extrusa draft genome.</title>
        <authorList>
            <person name="Kono N."/>
            <person name="Arakawa K."/>
        </authorList>
    </citation>
    <scope>NUCLEOTIDE SEQUENCE [LARGE SCALE GENOMIC DNA]</scope>
</reference>
<feature type="region of interest" description="Disordered" evidence="1">
    <location>
        <begin position="1"/>
        <end position="20"/>
    </location>
</feature>
<protein>
    <submittedName>
        <fullName evidence="2">Uncharacterized protein</fullName>
    </submittedName>
</protein>
<dbReference type="AlphaFoldDB" id="A0AAV4TLT6"/>
<comment type="caution">
    <text evidence="2">The sequence shown here is derived from an EMBL/GenBank/DDBJ whole genome shotgun (WGS) entry which is preliminary data.</text>
</comment>
<feature type="compositionally biased region" description="Polar residues" evidence="1">
    <location>
        <begin position="9"/>
        <end position="20"/>
    </location>
</feature>
<evidence type="ECO:0000256" key="1">
    <source>
        <dbReference type="SAM" id="MobiDB-lite"/>
    </source>
</evidence>
<evidence type="ECO:0000313" key="2">
    <source>
        <dbReference type="EMBL" id="GIY45800.1"/>
    </source>
</evidence>
<dbReference type="Proteomes" id="UP001054945">
    <property type="component" value="Unassembled WGS sequence"/>
</dbReference>
<evidence type="ECO:0000313" key="3">
    <source>
        <dbReference type="Proteomes" id="UP001054945"/>
    </source>
</evidence>
<proteinExistence type="predicted"/>
<gene>
    <name evidence="2" type="ORF">CEXT_22271</name>
</gene>
<name>A0AAV4TLT6_CAEEX</name>
<accession>A0AAV4TLT6</accession>
<dbReference type="EMBL" id="BPLR01011321">
    <property type="protein sequence ID" value="GIY45800.1"/>
    <property type="molecule type" value="Genomic_DNA"/>
</dbReference>
<organism evidence="2 3">
    <name type="scientific">Caerostris extrusa</name>
    <name type="common">Bark spider</name>
    <name type="synonym">Caerostris bankana</name>
    <dbReference type="NCBI Taxonomy" id="172846"/>
    <lineage>
        <taxon>Eukaryota</taxon>
        <taxon>Metazoa</taxon>
        <taxon>Ecdysozoa</taxon>
        <taxon>Arthropoda</taxon>
        <taxon>Chelicerata</taxon>
        <taxon>Arachnida</taxon>
        <taxon>Araneae</taxon>
        <taxon>Araneomorphae</taxon>
        <taxon>Entelegynae</taxon>
        <taxon>Araneoidea</taxon>
        <taxon>Araneidae</taxon>
        <taxon>Caerostris</taxon>
    </lineage>
</organism>
<sequence>MYINVGNVRPSQTPKKNVSSQEYLSANRKIKEKSLFPTNPPGLGDDAFLIPLYSFRISLGPEANPTRMFPRS</sequence>